<dbReference type="EMBL" id="JTCM02000019">
    <property type="protein sequence ID" value="NEU73150.1"/>
    <property type="molecule type" value="Genomic_DNA"/>
</dbReference>
<gene>
    <name evidence="3" type="ORF">PI95_011395</name>
</gene>
<evidence type="ECO:0000256" key="1">
    <source>
        <dbReference type="SAM" id="SignalP"/>
    </source>
</evidence>
<dbReference type="NCBIfam" id="TIGR01451">
    <property type="entry name" value="B_ant_repeat"/>
    <property type="match status" value="3"/>
</dbReference>
<sequence length="1048" mass="111880">MNKPAKLNIRKSVPWQLIATSAIAMSLLQALLTTPAKAQTVSISKNANVNTVPSGQTFDYSLKYSCISAGPSCQNAVITDVLPSQVQYVSTILGINPADVKYNSNNRRLTITFTQPIAAGDTSEITVKVKFPAGTTPNNTVAENKANINISNGSSATSSTVSVIATAENKFTVEKPPLSTTPTLDQNVTYTVRFKNPTGSDIGGLNLNNAQLVDKLPSGAVFVSASDNGVYDAASNTVTWAMGDLKVENGNKEYNRTVTVKYPSSSFTTASTIKNIVEGYGQSVGENSSKFIDTANISHGFTKPSPDSNISKGGGANYAIGQTVNYTLSAKNIGNVPLDSFVITDNIPSQVTVSSITTGIYNNPPSNLIIRYKTNLKSNFTNWSGSPFNPAINQTLNVSDLPLAANEYITAIQYDYGSVPIGFSPSTTPKITAIINSNLTDGQTFKNCADLSRTYAGTTPAPKSSCTTVTIIDPRAIIDPGKRIDTNSTTGTPAPYLPNGNVRFRLEVRNTSSSGGALTDPIIADLLPPEFDYVPGSWSFDKKENANAPTPEFEEIPNYKNTGRTLLRWKFTGASSFSFPGDGNKLSSYIYFKAKVKPGTAPTNYTNTVAITSNSSPFVCSDNKSPGTSLDTLDLDNDGSTNDTLCTANTSVTVSSQAALTSQKLVRGELDNDYVGYPTRGNSVVGGRTDYKLTITNPGNVPIKNITVVDILPFIGDTQVANPSISRNSQWRPNLVNALTVSDSRIKVYYSTATNPCRPEVVSSGPVGCVNDWSLTPPTDITKVQALKFDLGTIILKPQESLSLTWLMRVPIDATINTDAWNSFAYVGTRTDNDQPLVPAEPGAVGVDLKPAKAKLLLVKRITRINNQDVTDIVDGRSDVPTNASNYVPEPYATDDSDPKWTAGYLRGLINASTVKPGDELEYTIYFLSSGNVPIKNVSICDLIPANSSFVENAFAAGSGIALEINSTSTNLTNINDSDRAEYIPPNTIAPGACNKADIANNVTPPTQLQPAANKTGVVLVNVVTGSTTLPEPNKPAYGFIRFRVKVK</sequence>
<keyword evidence="1" id="KW-0732">Signal</keyword>
<dbReference type="Pfam" id="PF01345">
    <property type="entry name" value="DUF11"/>
    <property type="match status" value="1"/>
</dbReference>
<protein>
    <recommendedName>
        <fullName evidence="2">DUF11 domain-containing protein</fullName>
    </recommendedName>
</protein>
<dbReference type="RefSeq" id="WP_039739593.1">
    <property type="nucleotide sequence ID" value="NZ_JTCM02000019.1"/>
</dbReference>
<dbReference type="PANTHER" id="PTHR34819">
    <property type="entry name" value="LARGE CYSTEINE-RICH PERIPLASMIC PROTEIN OMCB"/>
    <property type="match status" value="1"/>
</dbReference>
<dbReference type="PANTHER" id="PTHR34819:SF3">
    <property type="entry name" value="CELL SURFACE PROTEIN"/>
    <property type="match status" value="1"/>
</dbReference>
<evidence type="ECO:0000313" key="3">
    <source>
        <dbReference type="EMBL" id="NEU73150.1"/>
    </source>
</evidence>
<keyword evidence="4" id="KW-1185">Reference proteome</keyword>
<dbReference type="InterPro" id="IPR047589">
    <property type="entry name" value="DUF11_rpt"/>
</dbReference>
<name>A0A846H993_9CYAN</name>
<comment type="caution">
    <text evidence="3">The sequence shown here is derived from an EMBL/GenBank/DDBJ whole genome shotgun (WGS) entry which is preliminary data.</text>
</comment>
<dbReference type="InterPro" id="IPR001434">
    <property type="entry name" value="OmcB-like_DUF11"/>
</dbReference>
<dbReference type="AlphaFoldDB" id="A0A846H993"/>
<dbReference type="Proteomes" id="UP000031549">
    <property type="component" value="Unassembled WGS sequence"/>
</dbReference>
<feature type="chain" id="PRO_5032562924" description="DUF11 domain-containing protein" evidence="1">
    <location>
        <begin position="39"/>
        <end position="1048"/>
    </location>
</feature>
<proteinExistence type="predicted"/>
<feature type="signal peptide" evidence="1">
    <location>
        <begin position="1"/>
        <end position="38"/>
    </location>
</feature>
<evidence type="ECO:0000313" key="4">
    <source>
        <dbReference type="Proteomes" id="UP000031549"/>
    </source>
</evidence>
<dbReference type="InterPro" id="IPR051172">
    <property type="entry name" value="Chlamydia_OmcB"/>
</dbReference>
<evidence type="ECO:0000259" key="2">
    <source>
        <dbReference type="Pfam" id="PF01345"/>
    </source>
</evidence>
<accession>A0A846H993</accession>
<reference evidence="3 4" key="1">
    <citation type="journal article" date="2015" name="Genome Announc.">
        <title>Draft Genome Sequence of Cyanobacterium Hassallia byssoidea Strain VB512170, Isolated from Monuments in India.</title>
        <authorList>
            <person name="Singh D."/>
            <person name="Chandrababunaidu M.M."/>
            <person name="Panda A."/>
            <person name="Sen D."/>
            <person name="Bhattacharyya S."/>
            <person name="Adhikary S.P."/>
            <person name="Tripathy S."/>
        </authorList>
    </citation>
    <scope>NUCLEOTIDE SEQUENCE [LARGE SCALE GENOMIC DNA]</scope>
    <source>
        <strain evidence="3 4">VB512170</strain>
    </source>
</reference>
<organism evidence="3 4">
    <name type="scientific">Hassallia byssoidea VB512170</name>
    <dbReference type="NCBI Taxonomy" id="1304833"/>
    <lineage>
        <taxon>Bacteria</taxon>
        <taxon>Bacillati</taxon>
        <taxon>Cyanobacteriota</taxon>
        <taxon>Cyanophyceae</taxon>
        <taxon>Nostocales</taxon>
        <taxon>Tolypothrichaceae</taxon>
        <taxon>Hassallia</taxon>
    </lineage>
</organism>
<feature type="domain" description="DUF11" evidence="2">
    <location>
        <begin position="173"/>
        <end position="278"/>
    </location>
</feature>
<dbReference type="Gene3D" id="2.60.40.740">
    <property type="match status" value="1"/>
</dbReference>